<evidence type="ECO:0000256" key="4">
    <source>
        <dbReference type="ARBA" id="ARBA00022679"/>
    </source>
</evidence>
<feature type="binding site" evidence="8">
    <location>
        <position position="136"/>
    </location>
    <ligand>
        <name>substrate</name>
    </ligand>
</feature>
<dbReference type="EMBL" id="BDCO01000002">
    <property type="protein sequence ID" value="GAT34134.1"/>
    <property type="molecule type" value="Genomic_DNA"/>
</dbReference>
<name>A0A146GBF2_TERSA</name>
<keyword evidence="7 8" id="KW-0067">ATP-binding</keyword>
<dbReference type="Pfam" id="PF00696">
    <property type="entry name" value="AA_kinase"/>
    <property type="match status" value="1"/>
</dbReference>
<dbReference type="InterPro" id="IPR001057">
    <property type="entry name" value="Glu/AcGlu_kinase"/>
</dbReference>
<dbReference type="PRINTS" id="PR00474">
    <property type="entry name" value="GLU5KINASE"/>
</dbReference>
<comment type="subcellular location">
    <subcellularLocation>
        <location evidence="8">Cytoplasm</location>
    </subcellularLocation>
</comment>
<evidence type="ECO:0000313" key="10">
    <source>
        <dbReference type="EMBL" id="GAT34134.1"/>
    </source>
</evidence>
<comment type="pathway">
    <text evidence="8">Amino-acid biosynthesis; L-proline biosynthesis; L-glutamate 5-semialdehyde from L-glutamate: step 1/2.</text>
</comment>
<keyword evidence="3 8" id="KW-0641">Proline biosynthesis</keyword>
<keyword evidence="4 8" id="KW-0808">Transferase</keyword>
<dbReference type="CDD" id="cd04242">
    <property type="entry name" value="AAK_G5K_ProB"/>
    <property type="match status" value="1"/>
</dbReference>
<evidence type="ECO:0000256" key="5">
    <source>
        <dbReference type="ARBA" id="ARBA00022741"/>
    </source>
</evidence>
<evidence type="ECO:0000256" key="1">
    <source>
        <dbReference type="ARBA" id="ARBA00022490"/>
    </source>
</evidence>
<keyword evidence="11" id="KW-1185">Reference proteome</keyword>
<dbReference type="Gene3D" id="3.40.1160.10">
    <property type="entry name" value="Acetylglutamate kinase-like"/>
    <property type="match status" value="1"/>
</dbReference>
<accession>A0A146GBF2</accession>
<reference evidence="11" key="1">
    <citation type="journal article" date="2017" name="Genome Announc.">
        <title>Draft Genome Sequence of Terrimicrobium sacchariphilum NM-5T, a Facultative Anaerobic Soil Bacterium of the Class Spartobacteria.</title>
        <authorList>
            <person name="Qiu Y.L."/>
            <person name="Tourlousse D.M."/>
            <person name="Matsuura N."/>
            <person name="Ohashi A."/>
            <person name="Sekiguchi Y."/>
        </authorList>
    </citation>
    <scope>NUCLEOTIDE SEQUENCE [LARGE SCALE GENOMIC DNA]</scope>
    <source>
        <strain evidence="11">NM-5</strain>
    </source>
</reference>
<comment type="caution">
    <text evidence="8">Lacks conserved residue(s) required for the propagation of feature annotation.</text>
</comment>
<evidence type="ECO:0000256" key="7">
    <source>
        <dbReference type="ARBA" id="ARBA00022840"/>
    </source>
</evidence>
<dbReference type="AlphaFoldDB" id="A0A146GBF2"/>
<dbReference type="FunFam" id="3.40.1160.10:FF:000006">
    <property type="entry name" value="Glutamate 5-kinase"/>
    <property type="match status" value="1"/>
</dbReference>
<gene>
    <name evidence="8" type="primary">proB</name>
    <name evidence="10" type="ORF">TSACC_22558</name>
</gene>
<dbReference type="PANTHER" id="PTHR43654">
    <property type="entry name" value="GLUTAMATE 5-KINASE"/>
    <property type="match status" value="1"/>
</dbReference>
<dbReference type="PIRSF" id="PIRSF000729">
    <property type="entry name" value="GK"/>
    <property type="match status" value="1"/>
</dbReference>
<feature type="binding site" evidence="8">
    <location>
        <position position="48"/>
    </location>
    <ligand>
        <name>substrate</name>
    </ligand>
</feature>
<dbReference type="InParanoid" id="A0A146GBF2"/>
<keyword evidence="5 8" id="KW-0547">Nucleotide-binding</keyword>
<dbReference type="InterPro" id="IPR036393">
    <property type="entry name" value="AceGlu_kinase-like_sf"/>
</dbReference>
<dbReference type="HAMAP" id="MF_00456">
    <property type="entry name" value="ProB"/>
    <property type="match status" value="1"/>
</dbReference>
<feature type="binding site" evidence="8">
    <location>
        <position position="148"/>
    </location>
    <ligand>
        <name>substrate</name>
    </ligand>
</feature>
<feature type="binding site" evidence="8">
    <location>
        <position position="7"/>
    </location>
    <ligand>
        <name>ATP</name>
        <dbReference type="ChEBI" id="CHEBI:30616"/>
    </ligand>
</feature>
<sequence length="257" mass="27933">MSRIVLKFGTGVLSRLDGRALDAAQFRRIADEVSVLVKAGKSVVIVSSAAIAAGIPVLGLSKRPDDLPGKQACAAAGQPELMRMWSTAFRRHGLNVAQMLLTHEDVDSRMRRKNARNTIERLLNSHEIIPIVNENDSVAVEELRFGDNDRLSAEVALLVRAKRLIILTSSNGLTDNTGRRLPIIRKMEDALRHVRPEKGELSVGGMKTKLEAVQLALSGNIPVSIIDGKKRGQIAEAAVFGDVGTRFPVPRAPRKAS</sequence>
<dbReference type="InterPro" id="IPR001048">
    <property type="entry name" value="Asp/Glu/Uridylate_kinase"/>
</dbReference>
<evidence type="ECO:0000313" key="11">
    <source>
        <dbReference type="Proteomes" id="UP000076023"/>
    </source>
</evidence>
<keyword evidence="1 8" id="KW-0963">Cytoplasm</keyword>
<dbReference type="GO" id="GO:0055129">
    <property type="term" value="P:L-proline biosynthetic process"/>
    <property type="evidence" value="ECO:0007669"/>
    <property type="project" value="UniProtKB-UniRule"/>
</dbReference>
<dbReference type="UniPathway" id="UPA00098">
    <property type="reaction ID" value="UER00359"/>
</dbReference>
<dbReference type="GO" id="GO:0004349">
    <property type="term" value="F:glutamate 5-kinase activity"/>
    <property type="evidence" value="ECO:0007669"/>
    <property type="project" value="UniProtKB-UniRule"/>
</dbReference>
<comment type="caution">
    <text evidence="10">The sequence shown here is derived from an EMBL/GenBank/DDBJ whole genome shotgun (WGS) entry which is preliminary data.</text>
</comment>
<dbReference type="OrthoDB" id="9804434at2"/>
<comment type="similarity">
    <text evidence="8">Belongs to the glutamate 5-kinase family.</text>
</comment>
<keyword evidence="6 8" id="KW-0418">Kinase</keyword>
<dbReference type="GO" id="GO:0005829">
    <property type="term" value="C:cytosol"/>
    <property type="evidence" value="ECO:0007669"/>
    <property type="project" value="TreeGrafter"/>
</dbReference>
<dbReference type="Proteomes" id="UP000076023">
    <property type="component" value="Unassembled WGS sequence"/>
</dbReference>
<evidence type="ECO:0000256" key="8">
    <source>
        <dbReference type="HAMAP-Rule" id="MF_00456"/>
    </source>
</evidence>
<evidence type="ECO:0000259" key="9">
    <source>
        <dbReference type="Pfam" id="PF00696"/>
    </source>
</evidence>
<dbReference type="RefSeq" id="WP_075079795.1">
    <property type="nucleotide sequence ID" value="NZ_BDCO01000002.1"/>
</dbReference>
<protein>
    <recommendedName>
        <fullName evidence="8">Glutamate 5-kinase</fullName>
        <ecNumber evidence="8">2.7.2.11</ecNumber>
    </recommendedName>
    <alternativeName>
        <fullName evidence="8">Gamma-glutamyl kinase</fullName>
        <shortName evidence="8">GK</shortName>
    </alternativeName>
</protein>
<dbReference type="NCBIfam" id="TIGR01027">
    <property type="entry name" value="proB"/>
    <property type="match status" value="1"/>
</dbReference>
<proteinExistence type="inferred from homology"/>
<evidence type="ECO:0000256" key="2">
    <source>
        <dbReference type="ARBA" id="ARBA00022605"/>
    </source>
</evidence>
<comment type="catalytic activity">
    <reaction evidence="8">
        <text>L-glutamate + ATP = L-glutamyl 5-phosphate + ADP</text>
        <dbReference type="Rhea" id="RHEA:14877"/>
        <dbReference type="ChEBI" id="CHEBI:29985"/>
        <dbReference type="ChEBI" id="CHEBI:30616"/>
        <dbReference type="ChEBI" id="CHEBI:58274"/>
        <dbReference type="ChEBI" id="CHEBI:456216"/>
        <dbReference type="EC" id="2.7.2.11"/>
    </reaction>
</comment>
<dbReference type="InterPro" id="IPR041739">
    <property type="entry name" value="G5K_ProB"/>
</dbReference>
<comment type="function">
    <text evidence="8">Catalyzes the transfer of a phosphate group to glutamate to form L-glutamate 5-phosphate.</text>
</comment>
<dbReference type="PANTHER" id="PTHR43654:SF1">
    <property type="entry name" value="ISOPENTENYL PHOSPHATE KINASE"/>
    <property type="match status" value="1"/>
</dbReference>
<dbReference type="SUPFAM" id="SSF53633">
    <property type="entry name" value="Carbamate kinase-like"/>
    <property type="match status" value="1"/>
</dbReference>
<dbReference type="GO" id="GO:0005524">
    <property type="term" value="F:ATP binding"/>
    <property type="evidence" value="ECO:0007669"/>
    <property type="project" value="UniProtKB-KW"/>
</dbReference>
<evidence type="ECO:0000256" key="3">
    <source>
        <dbReference type="ARBA" id="ARBA00022650"/>
    </source>
</evidence>
<keyword evidence="2 8" id="KW-0028">Amino-acid biosynthesis</keyword>
<dbReference type="InterPro" id="IPR005715">
    <property type="entry name" value="Glu_5kinase/COase_Synthase"/>
</dbReference>
<dbReference type="STRING" id="690879.TSACC_22558"/>
<dbReference type="InterPro" id="IPR011529">
    <property type="entry name" value="Glu_5kinase"/>
</dbReference>
<feature type="domain" description="Aspartate/glutamate/uridylate kinase" evidence="9">
    <location>
        <begin position="3"/>
        <end position="227"/>
    </location>
</feature>
<dbReference type="EC" id="2.7.2.11" evidence="8"/>
<dbReference type="FunCoup" id="A0A146GBF2">
    <property type="interactions" value="400"/>
</dbReference>
<organism evidence="10 11">
    <name type="scientific">Terrimicrobium sacchariphilum</name>
    <dbReference type="NCBI Taxonomy" id="690879"/>
    <lineage>
        <taxon>Bacteria</taxon>
        <taxon>Pseudomonadati</taxon>
        <taxon>Verrucomicrobiota</taxon>
        <taxon>Terrimicrobiia</taxon>
        <taxon>Terrimicrobiales</taxon>
        <taxon>Terrimicrobiaceae</taxon>
        <taxon>Terrimicrobium</taxon>
    </lineage>
</organism>
<evidence type="ECO:0000256" key="6">
    <source>
        <dbReference type="ARBA" id="ARBA00022777"/>
    </source>
</evidence>